<comment type="function">
    <text evidence="2">Catalyzes the interconversion of 2-phosphoglycerate and 3-phosphoglycerate.</text>
</comment>
<evidence type="ECO:0000256" key="5">
    <source>
        <dbReference type="ARBA" id="ARBA00023152"/>
    </source>
</evidence>
<reference evidence="8" key="1">
    <citation type="submission" date="2020-10" db="EMBL/GenBank/DDBJ databases">
        <authorList>
            <person name="Gilroy R."/>
        </authorList>
    </citation>
    <scope>NUCLEOTIDE SEQUENCE</scope>
    <source>
        <strain evidence="8">ChiSjej4B22-9803</strain>
    </source>
</reference>
<evidence type="ECO:0000313" key="8">
    <source>
        <dbReference type="EMBL" id="HIU48933.1"/>
    </source>
</evidence>
<accession>A0A9D1LVN1</accession>
<keyword evidence="5" id="KW-0324">Glycolysis</keyword>
<dbReference type="GO" id="GO:0004619">
    <property type="term" value="F:phosphoglycerate mutase activity"/>
    <property type="evidence" value="ECO:0007669"/>
    <property type="project" value="UniProtKB-EC"/>
</dbReference>
<dbReference type="PIRSF" id="PIRSF006392">
    <property type="entry name" value="IPGAM_arch"/>
    <property type="match status" value="1"/>
</dbReference>
<feature type="domain" description="Metalloenzyme" evidence="7">
    <location>
        <begin position="1"/>
        <end position="378"/>
    </location>
</feature>
<evidence type="ECO:0000256" key="1">
    <source>
        <dbReference type="ARBA" id="ARBA00000370"/>
    </source>
</evidence>
<gene>
    <name evidence="8" type="ORF">IAB04_06180</name>
</gene>
<keyword evidence="6 8" id="KW-0413">Isomerase</keyword>
<dbReference type="InterPro" id="IPR006124">
    <property type="entry name" value="Metalloenzyme"/>
</dbReference>
<dbReference type="PANTHER" id="PTHR31209">
    <property type="entry name" value="COFACTOR-INDEPENDENT PHOSPHOGLYCERATE MUTASE"/>
    <property type="match status" value="1"/>
</dbReference>
<comment type="similarity">
    <text evidence="4">Belongs to the BPG-independent phosphoglycerate mutase family. A-PGAM subfamily.</text>
</comment>
<protein>
    <submittedName>
        <fullName evidence="8">Cofactor-independent phosphoglycerate mutase</fullName>
        <ecNumber evidence="8">5.4.2.12</ecNumber>
    </submittedName>
</protein>
<dbReference type="AlphaFoldDB" id="A0A9D1LVN1"/>
<dbReference type="CDD" id="cd16011">
    <property type="entry name" value="iPGM_like"/>
    <property type="match status" value="1"/>
</dbReference>
<name>A0A9D1LVN1_9FIRM</name>
<evidence type="ECO:0000259" key="7">
    <source>
        <dbReference type="Pfam" id="PF01676"/>
    </source>
</evidence>
<evidence type="ECO:0000313" key="9">
    <source>
        <dbReference type="Proteomes" id="UP000824111"/>
    </source>
</evidence>
<comment type="pathway">
    <text evidence="3">Carbohydrate degradation.</text>
</comment>
<comment type="catalytic activity">
    <reaction evidence="1">
        <text>(2R)-2-phosphoglycerate = (2R)-3-phosphoglycerate</text>
        <dbReference type="Rhea" id="RHEA:15901"/>
        <dbReference type="ChEBI" id="CHEBI:58272"/>
        <dbReference type="ChEBI" id="CHEBI:58289"/>
        <dbReference type="EC" id="5.4.2.12"/>
    </reaction>
</comment>
<dbReference type="EC" id="5.4.2.12" evidence="8"/>
<dbReference type="NCBIfam" id="TIGR00306">
    <property type="entry name" value="apgM"/>
    <property type="match status" value="1"/>
</dbReference>
<dbReference type="PANTHER" id="PTHR31209:SF4">
    <property type="entry name" value="2,3-BISPHOSPHOGLYCERATE-INDEPENDENT PHOSPHOGLYCERATE MUTASE"/>
    <property type="match status" value="1"/>
</dbReference>
<reference evidence="8" key="2">
    <citation type="journal article" date="2021" name="PeerJ">
        <title>Extensive microbial diversity within the chicken gut microbiome revealed by metagenomics and culture.</title>
        <authorList>
            <person name="Gilroy R."/>
            <person name="Ravi A."/>
            <person name="Getino M."/>
            <person name="Pursley I."/>
            <person name="Horton D.L."/>
            <person name="Alikhan N.F."/>
            <person name="Baker D."/>
            <person name="Gharbi K."/>
            <person name="Hall N."/>
            <person name="Watson M."/>
            <person name="Adriaenssens E.M."/>
            <person name="Foster-Nyarko E."/>
            <person name="Jarju S."/>
            <person name="Secka A."/>
            <person name="Antonio M."/>
            <person name="Oren A."/>
            <person name="Chaudhuri R.R."/>
            <person name="La Ragione R."/>
            <person name="Hildebrand F."/>
            <person name="Pallen M.J."/>
        </authorList>
    </citation>
    <scope>NUCLEOTIDE SEQUENCE</scope>
    <source>
        <strain evidence="8">ChiSjej4B22-9803</strain>
    </source>
</reference>
<organism evidence="8 9">
    <name type="scientific">Candidatus Avimonoglobus intestinipullorum</name>
    <dbReference type="NCBI Taxonomy" id="2840699"/>
    <lineage>
        <taxon>Bacteria</taxon>
        <taxon>Bacillati</taxon>
        <taxon>Bacillota</taxon>
        <taxon>Clostridia</taxon>
        <taxon>Eubacteriales</taxon>
        <taxon>Candidatus Avimonoglobus</taxon>
    </lineage>
</organism>
<dbReference type="InterPro" id="IPR017850">
    <property type="entry name" value="Alkaline_phosphatase_core_sf"/>
</dbReference>
<dbReference type="Pfam" id="PF01676">
    <property type="entry name" value="Metalloenzyme"/>
    <property type="match status" value="1"/>
</dbReference>
<dbReference type="NCBIfam" id="TIGR02535">
    <property type="entry name" value="hyp_Hser_kinase"/>
    <property type="match status" value="1"/>
</dbReference>
<comment type="caution">
    <text evidence="8">The sequence shown here is derived from an EMBL/GenBank/DDBJ whole genome shotgun (WGS) entry which is preliminary data.</text>
</comment>
<dbReference type="Proteomes" id="UP000824111">
    <property type="component" value="Unassembled WGS sequence"/>
</dbReference>
<evidence type="ECO:0000256" key="2">
    <source>
        <dbReference type="ARBA" id="ARBA00002315"/>
    </source>
</evidence>
<proteinExistence type="inferred from homology"/>
<dbReference type="GO" id="GO:0006096">
    <property type="term" value="P:glycolytic process"/>
    <property type="evidence" value="ECO:0007669"/>
    <property type="project" value="UniProtKB-KW"/>
</dbReference>
<evidence type="ECO:0000256" key="6">
    <source>
        <dbReference type="ARBA" id="ARBA00023235"/>
    </source>
</evidence>
<dbReference type="EMBL" id="DVND01000159">
    <property type="protein sequence ID" value="HIU48933.1"/>
    <property type="molecule type" value="Genomic_DNA"/>
</dbReference>
<dbReference type="InterPro" id="IPR023665">
    <property type="entry name" value="ApgAM_prokaryotes"/>
</dbReference>
<dbReference type="InterPro" id="IPR004456">
    <property type="entry name" value="Pglycerate_mutase_ApgM"/>
</dbReference>
<dbReference type="GO" id="GO:0046872">
    <property type="term" value="F:metal ion binding"/>
    <property type="evidence" value="ECO:0007669"/>
    <property type="project" value="InterPro"/>
</dbReference>
<dbReference type="Gene3D" id="3.40.720.10">
    <property type="entry name" value="Alkaline Phosphatase, subunit A"/>
    <property type="match status" value="1"/>
</dbReference>
<dbReference type="SUPFAM" id="SSF53649">
    <property type="entry name" value="Alkaline phosphatase-like"/>
    <property type="match status" value="1"/>
</dbReference>
<dbReference type="Pfam" id="PF10143">
    <property type="entry name" value="PhosphMutase"/>
    <property type="match status" value="1"/>
</dbReference>
<dbReference type="NCBIfam" id="NF003242">
    <property type="entry name" value="PRK04200.1"/>
    <property type="match status" value="1"/>
</dbReference>
<dbReference type="Gene3D" id="3.30.70.2130">
    <property type="entry name" value="Metalloenzyme domain"/>
    <property type="match status" value="1"/>
</dbReference>
<dbReference type="InterPro" id="IPR042253">
    <property type="entry name" value="Pglycerate_mutase_ApgM_sf"/>
</dbReference>
<sequence>MKYIVVLGDGMADEPIDALGGKTVLEAAHKPHMDYMAAHGELGLVRTVLDGMKPGSDVANLSVMGYDTRKCYTGRSPLEAASIGVRLKDTDVTFRANLVTLSDEERYEDKTMVDYSAGEISTEEARELIGAVEEALHTDALHFHAGVSYRHLLVWDGGSTNVNLTPPHDISDRKITEYLPKGEGAEQLLELMKKSERILKEHPVNQKRIAAGKRPATSIWIWGEGTKPKLDDFYGKFGKKGSVISAVDLIKGIAICAGMESIDVEGATGNYDTNFEGKAKAALDALMGGSDFVYIHLEAPDECGHQGDVEHKVQSVEWIDEKVIGYLRKELERMNIEYKMMVLPDHPTPIRLKTHVSNPVPYLIYNSAKPAETRRRYTEKEAEAAGRFIAEGHRLMEHFFEN</sequence>
<evidence type="ECO:0000256" key="4">
    <source>
        <dbReference type="ARBA" id="ARBA00005524"/>
    </source>
</evidence>
<evidence type="ECO:0000256" key="3">
    <source>
        <dbReference type="ARBA" id="ARBA00004921"/>
    </source>
</evidence>